<gene>
    <name evidence="3" type="ORF">HMPREF1541_00588</name>
</gene>
<name>W2SEU6_CYPE1</name>
<dbReference type="PANTHER" id="PTHR48081">
    <property type="entry name" value="AB HYDROLASE SUPERFAMILY PROTEIN C4A8.06C"/>
    <property type="match status" value="1"/>
</dbReference>
<evidence type="ECO:0000259" key="2">
    <source>
        <dbReference type="Pfam" id="PF07859"/>
    </source>
</evidence>
<dbReference type="Proteomes" id="UP000030752">
    <property type="component" value="Unassembled WGS sequence"/>
</dbReference>
<dbReference type="EMBL" id="KB822711">
    <property type="protein sequence ID" value="ETN46404.1"/>
    <property type="molecule type" value="Genomic_DNA"/>
</dbReference>
<protein>
    <recommendedName>
        <fullName evidence="2">Alpha/beta hydrolase fold-3 domain-containing protein</fullName>
    </recommendedName>
</protein>
<evidence type="ECO:0000256" key="1">
    <source>
        <dbReference type="ARBA" id="ARBA00022801"/>
    </source>
</evidence>
<proteinExistence type="predicted"/>
<dbReference type="InterPro" id="IPR013094">
    <property type="entry name" value="AB_hydrolase_3"/>
</dbReference>
<dbReference type="Gene3D" id="3.40.50.1820">
    <property type="entry name" value="alpha/beta hydrolase"/>
    <property type="match status" value="1"/>
</dbReference>
<dbReference type="Pfam" id="PF07859">
    <property type="entry name" value="Abhydrolase_3"/>
    <property type="match status" value="1"/>
</dbReference>
<dbReference type="AlphaFoldDB" id="W2SEU6"/>
<organism evidence="3 4">
    <name type="scientific">Cyphellophora europaea (strain CBS 101466)</name>
    <name type="common">Phialophora europaea</name>
    <dbReference type="NCBI Taxonomy" id="1220924"/>
    <lineage>
        <taxon>Eukaryota</taxon>
        <taxon>Fungi</taxon>
        <taxon>Dikarya</taxon>
        <taxon>Ascomycota</taxon>
        <taxon>Pezizomycotina</taxon>
        <taxon>Eurotiomycetes</taxon>
        <taxon>Chaetothyriomycetidae</taxon>
        <taxon>Chaetothyriales</taxon>
        <taxon>Cyphellophoraceae</taxon>
        <taxon>Cyphellophora</taxon>
    </lineage>
</organism>
<dbReference type="InParanoid" id="W2SEU6"/>
<evidence type="ECO:0000313" key="3">
    <source>
        <dbReference type="EMBL" id="ETN46404.1"/>
    </source>
</evidence>
<dbReference type="VEuPathDB" id="FungiDB:HMPREF1541_00588"/>
<dbReference type="InterPro" id="IPR029058">
    <property type="entry name" value="AB_hydrolase_fold"/>
</dbReference>
<dbReference type="GO" id="GO:0016787">
    <property type="term" value="F:hydrolase activity"/>
    <property type="evidence" value="ECO:0007669"/>
    <property type="project" value="UniProtKB-KW"/>
</dbReference>
<dbReference type="HOGENOM" id="CLU_012494_6_2_1"/>
<evidence type="ECO:0000313" key="4">
    <source>
        <dbReference type="Proteomes" id="UP000030752"/>
    </source>
</evidence>
<reference evidence="3 4" key="1">
    <citation type="submission" date="2013-03" db="EMBL/GenBank/DDBJ databases">
        <title>The Genome Sequence of Phialophora europaea CBS 101466.</title>
        <authorList>
            <consortium name="The Broad Institute Genomics Platform"/>
            <person name="Cuomo C."/>
            <person name="de Hoog S."/>
            <person name="Gorbushina A."/>
            <person name="Walker B."/>
            <person name="Young S.K."/>
            <person name="Zeng Q."/>
            <person name="Gargeya S."/>
            <person name="Fitzgerald M."/>
            <person name="Haas B."/>
            <person name="Abouelleil A."/>
            <person name="Allen A.W."/>
            <person name="Alvarado L."/>
            <person name="Arachchi H.M."/>
            <person name="Berlin A.M."/>
            <person name="Chapman S.B."/>
            <person name="Gainer-Dewar J."/>
            <person name="Goldberg J."/>
            <person name="Griggs A."/>
            <person name="Gujja S."/>
            <person name="Hansen M."/>
            <person name="Howarth C."/>
            <person name="Imamovic A."/>
            <person name="Ireland A."/>
            <person name="Larimer J."/>
            <person name="McCowan C."/>
            <person name="Murphy C."/>
            <person name="Pearson M."/>
            <person name="Poon T.W."/>
            <person name="Priest M."/>
            <person name="Roberts A."/>
            <person name="Saif S."/>
            <person name="Shea T."/>
            <person name="Sisk P."/>
            <person name="Sykes S."/>
            <person name="Wortman J."/>
            <person name="Nusbaum C."/>
            <person name="Birren B."/>
        </authorList>
    </citation>
    <scope>NUCLEOTIDE SEQUENCE [LARGE SCALE GENOMIC DNA]</scope>
    <source>
        <strain evidence="3 4">CBS 101466</strain>
    </source>
</reference>
<dbReference type="SUPFAM" id="SSF53474">
    <property type="entry name" value="alpha/beta-Hydrolases"/>
    <property type="match status" value="1"/>
</dbReference>
<dbReference type="OrthoDB" id="408631at2759"/>
<keyword evidence="1" id="KW-0378">Hydrolase</keyword>
<dbReference type="InterPro" id="IPR050300">
    <property type="entry name" value="GDXG_lipolytic_enzyme"/>
</dbReference>
<dbReference type="PANTHER" id="PTHR48081:SF8">
    <property type="entry name" value="ALPHA_BETA HYDROLASE FOLD-3 DOMAIN-CONTAINING PROTEIN-RELATED"/>
    <property type="match status" value="1"/>
</dbReference>
<dbReference type="RefSeq" id="XP_008711116.1">
    <property type="nucleotide sequence ID" value="XM_008712894.1"/>
</dbReference>
<feature type="domain" description="Alpha/beta hydrolase fold-3" evidence="2">
    <location>
        <begin position="97"/>
        <end position="313"/>
    </location>
</feature>
<keyword evidence="4" id="KW-1185">Reference proteome</keyword>
<sequence>MSHPQPPYPIHPSVANRLHPQYVAFYNEYLLHAPLVHHQPVEVSRIGGRIIPGGSEALPVGKTQDFSFKRRETNGPEVRVRCFTPPGEAPADGWPVMLYSHGGGWVLGNIDTENPACTNMCIRANCVAITVDYRLAPEDPYPAAVHDVWEALLWTVSEGAQVLNLNLHRFAVGGSSAGANLAAVLTQKLLSRPEIHSQVTLKFQLLVVPVTDNTATVENNKTWKEFEFTPALPALKMMWYRKHYLPDINSWADTDASPLLFSADHFAKLPPAQILVGEVDVLRSEGEEYARKLREAGVAVDVEVMRGMPHPFMAMDSILDEGRRAINIMCDSLARAL</sequence>
<dbReference type="eggNOG" id="KOG1515">
    <property type="taxonomic scope" value="Eukaryota"/>
</dbReference>
<dbReference type="STRING" id="1220924.W2SEU6"/>
<dbReference type="GeneID" id="19967927"/>
<accession>W2SEU6</accession>